<organism evidence="1 2">
    <name type="scientific">Rosenbergiella gaditana</name>
    <dbReference type="NCBI Taxonomy" id="2726987"/>
    <lineage>
        <taxon>Bacteria</taxon>
        <taxon>Pseudomonadati</taxon>
        <taxon>Pseudomonadota</taxon>
        <taxon>Gammaproteobacteria</taxon>
        <taxon>Enterobacterales</taxon>
        <taxon>Erwiniaceae</taxon>
        <taxon>Rosenbergiella</taxon>
    </lineage>
</organism>
<gene>
    <name evidence="1" type="ORF">HH682_08270</name>
</gene>
<dbReference type="Proteomes" id="UP000790096">
    <property type="component" value="Unassembled WGS sequence"/>
</dbReference>
<protein>
    <submittedName>
        <fullName evidence="1">Uncharacterized protein</fullName>
    </submittedName>
</protein>
<evidence type="ECO:0000313" key="1">
    <source>
        <dbReference type="EMBL" id="MBT0724434.1"/>
    </source>
</evidence>
<sequence>MFTRQNNAEVLYLCKEKATNLVSAWRQASDLYVNLGVMSFAEHVSSRALITIYHNVIPQGKGGVKRK</sequence>
<name>A0ABS5SWE7_9GAMM</name>
<evidence type="ECO:0000313" key="2">
    <source>
        <dbReference type="Proteomes" id="UP000790096"/>
    </source>
</evidence>
<reference evidence="1 2" key="1">
    <citation type="submission" date="2020-04" db="EMBL/GenBank/DDBJ databases">
        <title>Genome sequencing of Rosenbergiella species.</title>
        <authorList>
            <person name="Alvarez-Perez S."/>
            <person name="Lievens B."/>
        </authorList>
    </citation>
    <scope>NUCLEOTIDE SEQUENCE [LARGE SCALE GENOMIC DNA]</scope>
    <source>
        <strain evidence="1 2">S61</strain>
    </source>
</reference>
<dbReference type="RefSeq" id="WP_214237109.1">
    <property type="nucleotide sequence ID" value="NZ_JABBFR010000009.1"/>
</dbReference>
<keyword evidence="2" id="KW-1185">Reference proteome</keyword>
<proteinExistence type="predicted"/>
<comment type="caution">
    <text evidence="1">The sequence shown here is derived from an EMBL/GenBank/DDBJ whole genome shotgun (WGS) entry which is preliminary data.</text>
</comment>
<dbReference type="EMBL" id="JABBFR010000009">
    <property type="protein sequence ID" value="MBT0724434.1"/>
    <property type="molecule type" value="Genomic_DNA"/>
</dbReference>
<accession>A0ABS5SWE7</accession>